<evidence type="ECO:0000313" key="13">
    <source>
        <dbReference type="Proteomes" id="UP001140453"/>
    </source>
</evidence>
<evidence type="ECO:0000256" key="6">
    <source>
        <dbReference type="ARBA" id="ARBA00022729"/>
    </source>
</evidence>
<dbReference type="InterPro" id="IPR002772">
    <property type="entry name" value="Glyco_hydro_3_C"/>
</dbReference>
<feature type="domain" description="Glycoside hydrolase family 3 C-terminal" evidence="11">
    <location>
        <begin position="32"/>
        <end position="160"/>
    </location>
</feature>
<protein>
    <recommendedName>
        <fullName evidence="4">beta-glucosidase</fullName>
        <ecNumber evidence="4">3.2.1.21</ecNumber>
    </recommendedName>
</protein>
<evidence type="ECO:0000259" key="11">
    <source>
        <dbReference type="Pfam" id="PF01915"/>
    </source>
</evidence>
<keyword evidence="7" id="KW-0378">Hydrolase</keyword>
<dbReference type="GO" id="GO:0008422">
    <property type="term" value="F:beta-glucosidase activity"/>
    <property type="evidence" value="ECO:0007669"/>
    <property type="project" value="UniProtKB-EC"/>
</dbReference>
<proteinExistence type="inferred from homology"/>
<evidence type="ECO:0000256" key="1">
    <source>
        <dbReference type="ARBA" id="ARBA00000448"/>
    </source>
</evidence>
<gene>
    <name evidence="12" type="ORF">N0V93_005851</name>
</gene>
<comment type="similarity">
    <text evidence="3">Belongs to the glycosyl hydrolase 3 family.</text>
</comment>
<evidence type="ECO:0000256" key="4">
    <source>
        <dbReference type="ARBA" id="ARBA00012744"/>
    </source>
</evidence>
<dbReference type="OrthoDB" id="416222at2759"/>
<keyword evidence="8" id="KW-0119">Carbohydrate metabolism</keyword>
<dbReference type="Gene3D" id="3.40.50.1700">
    <property type="entry name" value="Glycoside hydrolase family 3 C-terminal domain"/>
    <property type="match status" value="1"/>
</dbReference>
<evidence type="ECO:0000256" key="7">
    <source>
        <dbReference type="ARBA" id="ARBA00022801"/>
    </source>
</evidence>
<evidence type="ECO:0000256" key="9">
    <source>
        <dbReference type="ARBA" id="ARBA00023295"/>
    </source>
</evidence>
<comment type="catalytic activity">
    <reaction evidence="1">
        <text>Hydrolysis of terminal, non-reducing beta-D-glucosyl residues with release of beta-D-glucose.</text>
        <dbReference type="EC" id="3.2.1.21"/>
    </reaction>
</comment>
<sequence>MNNTYTTDDSSSGFPGGGFSIKGGIGSAAPCTELAEQSDVCVCFINSWSGEGEDRTLIYDNEQDEMINTVASSCDNTVVVVNVSEPCVLDAGVENSNITAPIYSGVLSQESRYAITDVLYGVVNPSGKLIHTIAKNTSDYMASTCETDDCDFSKGLYLDYQWFDQQGIEPRYPYLYPTGV</sequence>
<keyword evidence="5" id="KW-0964">Secreted</keyword>
<evidence type="ECO:0000256" key="10">
    <source>
        <dbReference type="ARBA" id="ARBA00024983"/>
    </source>
</evidence>
<dbReference type="InterPro" id="IPR050288">
    <property type="entry name" value="Cellulose_deg_GH3"/>
</dbReference>
<dbReference type="GO" id="GO:0009251">
    <property type="term" value="P:glucan catabolic process"/>
    <property type="evidence" value="ECO:0007669"/>
    <property type="project" value="TreeGrafter"/>
</dbReference>
<evidence type="ECO:0000256" key="8">
    <source>
        <dbReference type="ARBA" id="ARBA00023277"/>
    </source>
</evidence>
<comment type="subcellular location">
    <subcellularLocation>
        <location evidence="2">Secreted</location>
    </subcellularLocation>
</comment>
<comment type="function">
    <text evidence="10">Beta-glucosidases are one of a number of cellulolytic enzymes involved in the degradation of cellulosic biomass. Catalyzes the last step releasing glucose from the inhibitory cellobiose.</text>
</comment>
<dbReference type="AlphaFoldDB" id="A0A9W9CYJ1"/>
<dbReference type="SUPFAM" id="SSF52279">
    <property type="entry name" value="Beta-D-glucan exohydrolase, C-terminal domain"/>
    <property type="match status" value="1"/>
</dbReference>
<reference evidence="12" key="1">
    <citation type="submission" date="2022-10" db="EMBL/GenBank/DDBJ databases">
        <title>Tapping the CABI collections for fungal endophytes: first genome assemblies for Collariella, Neodidymelliopsis, Ascochyta clinopodiicola, Didymella pomorum, Didymosphaeria variabile, Neocosmospora piperis and Neocucurbitaria cava.</title>
        <authorList>
            <person name="Hill R."/>
        </authorList>
    </citation>
    <scope>NUCLEOTIDE SEQUENCE</scope>
    <source>
        <strain evidence="12">IMI 355082</strain>
    </source>
</reference>
<dbReference type="EMBL" id="JAPEVB010000003">
    <property type="protein sequence ID" value="KAJ4392226.1"/>
    <property type="molecule type" value="Genomic_DNA"/>
</dbReference>
<keyword evidence="13" id="KW-1185">Reference proteome</keyword>
<dbReference type="GO" id="GO:0005576">
    <property type="term" value="C:extracellular region"/>
    <property type="evidence" value="ECO:0007669"/>
    <property type="project" value="UniProtKB-SubCell"/>
</dbReference>
<dbReference type="PANTHER" id="PTHR42715">
    <property type="entry name" value="BETA-GLUCOSIDASE"/>
    <property type="match status" value="1"/>
</dbReference>
<dbReference type="Proteomes" id="UP001140453">
    <property type="component" value="Unassembled WGS sequence"/>
</dbReference>
<keyword evidence="9" id="KW-0326">Glycosidase</keyword>
<dbReference type="PANTHER" id="PTHR42715:SF12">
    <property type="entry name" value="BETA-GLUCOSIDASE G-RELATED"/>
    <property type="match status" value="1"/>
</dbReference>
<comment type="caution">
    <text evidence="12">The sequence shown here is derived from an EMBL/GenBank/DDBJ whole genome shotgun (WGS) entry which is preliminary data.</text>
</comment>
<name>A0A9W9CYJ1_9PEZI</name>
<dbReference type="InterPro" id="IPR036881">
    <property type="entry name" value="Glyco_hydro_3_C_sf"/>
</dbReference>
<accession>A0A9W9CYJ1</accession>
<keyword evidence="6" id="KW-0732">Signal</keyword>
<evidence type="ECO:0000256" key="2">
    <source>
        <dbReference type="ARBA" id="ARBA00004613"/>
    </source>
</evidence>
<dbReference type="Pfam" id="PF01915">
    <property type="entry name" value="Glyco_hydro_3_C"/>
    <property type="match status" value="1"/>
</dbReference>
<evidence type="ECO:0000256" key="5">
    <source>
        <dbReference type="ARBA" id="ARBA00022525"/>
    </source>
</evidence>
<dbReference type="EC" id="3.2.1.21" evidence="4"/>
<evidence type="ECO:0000256" key="3">
    <source>
        <dbReference type="ARBA" id="ARBA00005336"/>
    </source>
</evidence>
<organism evidence="12 13">
    <name type="scientific">Gnomoniopsis smithogilvyi</name>
    <dbReference type="NCBI Taxonomy" id="1191159"/>
    <lineage>
        <taxon>Eukaryota</taxon>
        <taxon>Fungi</taxon>
        <taxon>Dikarya</taxon>
        <taxon>Ascomycota</taxon>
        <taxon>Pezizomycotina</taxon>
        <taxon>Sordariomycetes</taxon>
        <taxon>Sordariomycetidae</taxon>
        <taxon>Diaporthales</taxon>
        <taxon>Gnomoniaceae</taxon>
        <taxon>Gnomoniopsis</taxon>
    </lineage>
</organism>
<evidence type="ECO:0000313" key="12">
    <source>
        <dbReference type="EMBL" id="KAJ4392226.1"/>
    </source>
</evidence>